<dbReference type="Proteomes" id="UP000643610">
    <property type="component" value="Unassembled WGS sequence"/>
</dbReference>
<dbReference type="SUPFAM" id="SSF55068">
    <property type="entry name" value="Peptide methionine sulfoxide reductase"/>
    <property type="match status" value="1"/>
</dbReference>
<dbReference type="Pfam" id="PF01625">
    <property type="entry name" value="PMSR"/>
    <property type="match status" value="1"/>
</dbReference>
<comment type="caution">
    <text evidence="4">Lacks conserved residue(s) required for the propagation of feature annotation.</text>
</comment>
<organism evidence="6 7">
    <name type="scientific">Undibacterium amnicola</name>
    <dbReference type="NCBI Taxonomy" id="1834038"/>
    <lineage>
        <taxon>Bacteria</taxon>
        <taxon>Pseudomonadati</taxon>
        <taxon>Pseudomonadota</taxon>
        <taxon>Betaproteobacteria</taxon>
        <taxon>Burkholderiales</taxon>
        <taxon>Oxalobacteraceae</taxon>
        <taxon>Undibacterium</taxon>
    </lineage>
</organism>
<dbReference type="GO" id="GO:0008113">
    <property type="term" value="F:peptide-methionine (S)-S-oxide reductase activity"/>
    <property type="evidence" value="ECO:0007669"/>
    <property type="project" value="UniProtKB-EC"/>
</dbReference>
<evidence type="ECO:0000256" key="3">
    <source>
        <dbReference type="ARBA" id="ARBA00048782"/>
    </source>
</evidence>
<keyword evidence="1 4" id="KW-0560">Oxidoreductase</keyword>
<dbReference type="Gene3D" id="3.30.1060.10">
    <property type="entry name" value="Peptide methionine sulphoxide reductase MsrA"/>
    <property type="match status" value="1"/>
</dbReference>
<evidence type="ECO:0000256" key="4">
    <source>
        <dbReference type="HAMAP-Rule" id="MF_01401"/>
    </source>
</evidence>
<sequence length="179" mass="20265">MTGMALETTTLGGGRFWDLEAVFQQLRGVKTVQCGYAGGHAESPNYEAVCGGDTGHAEVVRVQFDNEILSFEEILEVFFKIHDPYSPANVGGQLASPLRSVIYVHTYEQRTIAHEAVKRFGRFAHAMVMTEIAICPEFFPAEPEHQNFYRNHKDDTYCTEFILPKIMRSREIFKKKLAA</sequence>
<dbReference type="PANTHER" id="PTHR43774">
    <property type="entry name" value="PEPTIDE METHIONINE SULFOXIDE REDUCTASE"/>
    <property type="match status" value="1"/>
</dbReference>
<evidence type="ECO:0000259" key="5">
    <source>
        <dbReference type="Pfam" id="PF01625"/>
    </source>
</evidence>
<dbReference type="EC" id="1.8.4.11" evidence="4"/>
<accession>A0ABR6XTJ6</accession>
<feature type="domain" description="Peptide methionine sulphoxide reductase MsrA" evidence="5">
    <location>
        <begin position="9"/>
        <end position="158"/>
    </location>
</feature>
<evidence type="ECO:0000256" key="2">
    <source>
        <dbReference type="ARBA" id="ARBA00047806"/>
    </source>
</evidence>
<reference evidence="6 7" key="1">
    <citation type="submission" date="2020-08" db="EMBL/GenBank/DDBJ databases">
        <title>Novel species isolated from subtropical streams in China.</title>
        <authorList>
            <person name="Lu H."/>
        </authorList>
    </citation>
    <scope>NUCLEOTIDE SEQUENCE [LARGE SCALE GENOMIC DNA]</scope>
    <source>
        <strain evidence="6 7">KCTC 52442</strain>
    </source>
</reference>
<protein>
    <recommendedName>
        <fullName evidence="4">Peptide methionine sulfoxide reductase MsrA</fullName>
        <shortName evidence="4">Protein-methionine-S-oxide reductase</shortName>
        <ecNumber evidence="4">1.8.4.11</ecNumber>
    </recommendedName>
    <alternativeName>
        <fullName evidence="4">Peptide-methionine (S)-S-oxide reductase</fullName>
        <shortName evidence="4">Peptide Met(O) reductase</shortName>
    </alternativeName>
</protein>
<comment type="catalytic activity">
    <reaction evidence="3 4">
        <text>[thioredoxin]-disulfide + L-methionine + H2O = L-methionine (S)-S-oxide + [thioredoxin]-dithiol</text>
        <dbReference type="Rhea" id="RHEA:19993"/>
        <dbReference type="Rhea" id="RHEA-COMP:10698"/>
        <dbReference type="Rhea" id="RHEA-COMP:10700"/>
        <dbReference type="ChEBI" id="CHEBI:15377"/>
        <dbReference type="ChEBI" id="CHEBI:29950"/>
        <dbReference type="ChEBI" id="CHEBI:50058"/>
        <dbReference type="ChEBI" id="CHEBI:57844"/>
        <dbReference type="ChEBI" id="CHEBI:58772"/>
        <dbReference type="EC" id="1.8.4.11"/>
    </reaction>
</comment>
<comment type="similarity">
    <text evidence="4">Belongs to the MsrA Met sulfoxide reductase family.</text>
</comment>
<dbReference type="NCBIfam" id="TIGR00401">
    <property type="entry name" value="msrA"/>
    <property type="match status" value="1"/>
</dbReference>
<comment type="function">
    <text evidence="4">Has an important function as a repair enzyme for proteins that have been inactivated by oxidation. Catalyzes the reversible oxidation-reduction of methionine sulfoxide in proteins to methionine.</text>
</comment>
<comment type="caution">
    <text evidence="6">The sequence shown here is derived from an EMBL/GenBank/DDBJ whole genome shotgun (WGS) entry which is preliminary data.</text>
</comment>
<comment type="catalytic activity">
    <reaction evidence="2 4">
        <text>L-methionyl-[protein] + [thioredoxin]-disulfide + H2O = L-methionyl-(S)-S-oxide-[protein] + [thioredoxin]-dithiol</text>
        <dbReference type="Rhea" id="RHEA:14217"/>
        <dbReference type="Rhea" id="RHEA-COMP:10698"/>
        <dbReference type="Rhea" id="RHEA-COMP:10700"/>
        <dbReference type="Rhea" id="RHEA-COMP:12313"/>
        <dbReference type="Rhea" id="RHEA-COMP:12315"/>
        <dbReference type="ChEBI" id="CHEBI:15377"/>
        <dbReference type="ChEBI" id="CHEBI:16044"/>
        <dbReference type="ChEBI" id="CHEBI:29950"/>
        <dbReference type="ChEBI" id="CHEBI:44120"/>
        <dbReference type="ChEBI" id="CHEBI:50058"/>
        <dbReference type="EC" id="1.8.4.11"/>
    </reaction>
</comment>
<dbReference type="EMBL" id="JACOFU010000006">
    <property type="protein sequence ID" value="MBC3832799.1"/>
    <property type="molecule type" value="Genomic_DNA"/>
</dbReference>
<dbReference type="InterPro" id="IPR002569">
    <property type="entry name" value="Met_Sox_Rdtase_MsrA_dom"/>
</dbReference>
<gene>
    <name evidence="4 6" type="primary">msrA</name>
    <name evidence="6" type="ORF">H8K33_14915</name>
</gene>
<dbReference type="PANTHER" id="PTHR43774:SF1">
    <property type="entry name" value="PEPTIDE METHIONINE SULFOXIDE REDUCTASE MSRA 2"/>
    <property type="match status" value="1"/>
</dbReference>
<evidence type="ECO:0000313" key="7">
    <source>
        <dbReference type="Proteomes" id="UP000643610"/>
    </source>
</evidence>
<dbReference type="InterPro" id="IPR036509">
    <property type="entry name" value="Met_Sox_Rdtase_MsrA_sf"/>
</dbReference>
<evidence type="ECO:0000313" key="6">
    <source>
        <dbReference type="EMBL" id="MBC3832799.1"/>
    </source>
</evidence>
<proteinExistence type="inferred from homology"/>
<dbReference type="HAMAP" id="MF_01401">
    <property type="entry name" value="MsrA"/>
    <property type="match status" value="1"/>
</dbReference>
<evidence type="ECO:0000256" key="1">
    <source>
        <dbReference type="ARBA" id="ARBA00023002"/>
    </source>
</evidence>
<keyword evidence="7" id="KW-1185">Reference proteome</keyword>
<name>A0ABR6XTJ6_9BURK</name>